<dbReference type="AlphaFoldDB" id="A0A1I7ZZ90"/>
<organism evidence="1 2">
    <name type="scientific">Steinernema glaseri</name>
    <dbReference type="NCBI Taxonomy" id="37863"/>
    <lineage>
        <taxon>Eukaryota</taxon>
        <taxon>Metazoa</taxon>
        <taxon>Ecdysozoa</taxon>
        <taxon>Nematoda</taxon>
        <taxon>Chromadorea</taxon>
        <taxon>Rhabditida</taxon>
        <taxon>Tylenchina</taxon>
        <taxon>Panagrolaimomorpha</taxon>
        <taxon>Strongyloidoidea</taxon>
        <taxon>Steinernematidae</taxon>
        <taxon>Steinernema</taxon>
    </lineage>
</organism>
<keyword evidence="1" id="KW-1185">Reference proteome</keyword>
<evidence type="ECO:0000313" key="1">
    <source>
        <dbReference type="Proteomes" id="UP000095287"/>
    </source>
</evidence>
<dbReference type="Proteomes" id="UP000095287">
    <property type="component" value="Unplaced"/>
</dbReference>
<protein>
    <submittedName>
        <fullName evidence="2">F-box domain-containing protein</fullName>
    </submittedName>
</protein>
<proteinExistence type="predicted"/>
<accession>A0A1I7ZZ90</accession>
<evidence type="ECO:0000313" key="2">
    <source>
        <dbReference type="WBParaSite" id="L893_g31048.t1"/>
    </source>
</evidence>
<name>A0A1I7ZZ90_9BILA</name>
<sequence>MDAVPALFIESVLRCSGLDALFEVQELTQVWGRLGEVFWTNRNIVRLFYLSDGSDRWTLYYRLDGWKHTKKRTLCPEVLRESSKRITAFDFRFEIYMPRRTAVEAWIPIDPNDDQLQLLMSIGAPDKRLYSSSTTASEWQLQMVRRCSPVLRHFTSFKMTVEFHKDVVQWILEEIA</sequence>
<reference evidence="2" key="1">
    <citation type="submission" date="2016-11" db="UniProtKB">
        <authorList>
            <consortium name="WormBaseParasite"/>
        </authorList>
    </citation>
    <scope>IDENTIFICATION</scope>
</reference>
<dbReference type="WBParaSite" id="L893_g31048.t1">
    <property type="protein sequence ID" value="L893_g31048.t1"/>
    <property type="gene ID" value="L893_g31048"/>
</dbReference>